<dbReference type="Proteomes" id="UP000887577">
    <property type="component" value="Unplaced"/>
</dbReference>
<keyword evidence="1" id="KW-1185">Reference proteome</keyword>
<organism evidence="1 2">
    <name type="scientific">Panagrolaimus superbus</name>
    <dbReference type="NCBI Taxonomy" id="310955"/>
    <lineage>
        <taxon>Eukaryota</taxon>
        <taxon>Metazoa</taxon>
        <taxon>Ecdysozoa</taxon>
        <taxon>Nematoda</taxon>
        <taxon>Chromadorea</taxon>
        <taxon>Rhabditida</taxon>
        <taxon>Tylenchina</taxon>
        <taxon>Panagrolaimomorpha</taxon>
        <taxon>Panagrolaimoidea</taxon>
        <taxon>Panagrolaimidae</taxon>
        <taxon>Panagrolaimus</taxon>
    </lineage>
</organism>
<protein>
    <submittedName>
        <fullName evidence="2">Uncharacterized protein</fullName>
    </submittedName>
</protein>
<reference evidence="2" key="1">
    <citation type="submission" date="2022-11" db="UniProtKB">
        <authorList>
            <consortium name="WormBaseParasite"/>
        </authorList>
    </citation>
    <scope>IDENTIFICATION</scope>
</reference>
<name>A0A914XWA2_9BILA</name>
<dbReference type="WBParaSite" id="PSU_v2.g1151.t1">
    <property type="protein sequence ID" value="PSU_v2.g1151.t1"/>
    <property type="gene ID" value="PSU_v2.g1151"/>
</dbReference>
<evidence type="ECO:0000313" key="1">
    <source>
        <dbReference type="Proteomes" id="UP000887577"/>
    </source>
</evidence>
<accession>A0A914XWA2</accession>
<proteinExistence type="predicted"/>
<evidence type="ECO:0000313" key="2">
    <source>
        <dbReference type="WBParaSite" id="PSU_v2.g1151.t1"/>
    </source>
</evidence>
<dbReference type="AlphaFoldDB" id="A0A914XWA2"/>
<sequence>MIDPAKYPDVQEDDEGYYKVFKISEDLSLKLLYWYNVKAHEGDNYVPDYDSDYRDYGYGHRFGYDSDDS</sequence>